<dbReference type="SMART" id="SM00020">
    <property type="entry name" value="Tryp_SPc"/>
    <property type="match status" value="1"/>
</dbReference>
<dbReference type="AlphaFoldDB" id="A0A7R8WEA8"/>
<keyword evidence="1" id="KW-1015">Disulfide bond</keyword>
<dbReference type="PANTHER" id="PTHR24250">
    <property type="entry name" value="CHYMOTRYPSIN-RELATED"/>
    <property type="match status" value="1"/>
</dbReference>
<dbReference type="InterPro" id="IPR009003">
    <property type="entry name" value="Peptidase_S1_PA"/>
</dbReference>
<dbReference type="InterPro" id="IPR001254">
    <property type="entry name" value="Trypsin_dom"/>
</dbReference>
<dbReference type="GO" id="GO:0006508">
    <property type="term" value="P:proteolysis"/>
    <property type="evidence" value="ECO:0007669"/>
    <property type="project" value="InterPro"/>
</dbReference>
<sequence>MQSSVEVHHYLSDAEEGEFPFLALLVSKVPGKAGHKICAGSIWTRSHVVSAAHCHRAASVPTSEILALVIGAMDYTKGTMIPASQIKSVVLHPEYLSESASFQGVYSIYDYMLLTVNPEIELKAGSVEPVCLFLGDPRFFEGAKDPQTLMLVGWGRTEEMKNPRVAKKRWVQFQTCRIPGRTNYKCDAVWRCVNSSEGGICGGDSGAPLLAHFRALEAWVQIALHTFVIMKHETGGKTDCSHEQRGSGSLSLFYFETPGPNSATGNPWCDFFMKAIPLKPRLVHGDIHPHDICNNRTKHVDWCKRPPPNPQSQT</sequence>
<dbReference type="Pfam" id="PF00089">
    <property type="entry name" value="Trypsin"/>
    <property type="match status" value="1"/>
</dbReference>
<gene>
    <name evidence="2" type="ORF">CTOB1V02_LOCUS7941</name>
</gene>
<dbReference type="PROSITE" id="PS00134">
    <property type="entry name" value="TRYPSIN_HIS"/>
    <property type="match status" value="1"/>
</dbReference>
<dbReference type="GO" id="GO:0004252">
    <property type="term" value="F:serine-type endopeptidase activity"/>
    <property type="evidence" value="ECO:0007669"/>
    <property type="project" value="InterPro"/>
</dbReference>
<organism evidence="2">
    <name type="scientific">Cyprideis torosa</name>
    <dbReference type="NCBI Taxonomy" id="163714"/>
    <lineage>
        <taxon>Eukaryota</taxon>
        <taxon>Metazoa</taxon>
        <taxon>Ecdysozoa</taxon>
        <taxon>Arthropoda</taxon>
        <taxon>Crustacea</taxon>
        <taxon>Oligostraca</taxon>
        <taxon>Ostracoda</taxon>
        <taxon>Podocopa</taxon>
        <taxon>Podocopida</taxon>
        <taxon>Cytherocopina</taxon>
        <taxon>Cytheroidea</taxon>
        <taxon>Cytherideidae</taxon>
        <taxon>Cyprideis</taxon>
    </lineage>
</organism>
<dbReference type="SUPFAM" id="SSF50494">
    <property type="entry name" value="Trypsin-like serine proteases"/>
    <property type="match status" value="1"/>
</dbReference>
<name>A0A7R8WEA8_9CRUS</name>
<evidence type="ECO:0000313" key="2">
    <source>
        <dbReference type="EMBL" id="CAD7230078.1"/>
    </source>
</evidence>
<dbReference type="InterPro" id="IPR018114">
    <property type="entry name" value="TRYPSIN_HIS"/>
</dbReference>
<evidence type="ECO:0000256" key="1">
    <source>
        <dbReference type="ARBA" id="ARBA00023157"/>
    </source>
</evidence>
<dbReference type="InterPro" id="IPR043504">
    <property type="entry name" value="Peptidase_S1_PA_chymotrypsin"/>
</dbReference>
<proteinExistence type="predicted"/>
<dbReference type="Gene3D" id="2.40.10.10">
    <property type="entry name" value="Trypsin-like serine proteases"/>
    <property type="match status" value="1"/>
</dbReference>
<accession>A0A7R8WEA8</accession>
<dbReference type="PROSITE" id="PS50240">
    <property type="entry name" value="TRYPSIN_DOM"/>
    <property type="match status" value="1"/>
</dbReference>
<reference evidence="2" key="1">
    <citation type="submission" date="2020-11" db="EMBL/GenBank/DDBJ databases">
        <authorList>
            <person name="Tran Van P."/>
        </authorList>
    </citation>
    <scope>NUCLEOTIDE SEQUENCE</scope>
</reference>
<dbReference type="OrthoDB" id="60866at2759"/>
<dbReference type="EMBL" id="OB662449">
    <property type="protein sequence ID" value="CAD7230078.1"/>
    <property type="molecule type" value="Genomic_DNA"/>
</dbReference>
<protein>
    <submittedName>
        <fullName evidence="2">Uncharacterized protein</fullName>
    </submittedName>
</protein>
<dbReference type="PANTHER" id="PTHR24250:SF27">
    <property type="entry name" value="ELASTASE 2 LIKE"/>
    <property type="match status" value="1"/>
</dbReference>